<dbReference type="EMBL" id="QAPF01000012">
    <property type="protein sequence ID" value="TEA21926.1"/>
    <property type="molecule type" value="Genomic_DNA"/>
</dbReference>
<proteinExistence type="predicted"/>
<dbReference type="Proteomes" id="UP000295604">
    <property type="component" value="Unassembled WGS sequence"/>
</dbReference>
<gene>
    <name evidence="1" type="ORF">C8034_v003237</name>
</gene>
<dbReference type="AlphaFoldDB" id="A0A4R8TTV7"/>
<evidence type="ECO:0000313" key="1">
    <source>
        <dbReference type="EMBL" id="TEA21926.1"/>
    </source>
</evidence>
<accession>A0A4R8TTV7</accession>
<evidence type="ECO:0000313" key="2">
    <source>
        <dbReference type="Proteomes" id="UP000295604"/>
    </source>
</evidence>
<reference evidence="1 2" key="1">
    <citation type="submission" date="2018-11" db="EMBL/GenBank/DDBJ databases">
        <title>Genome sequence and assembly of Colletotrichum sidae.</title>
        <authorList>
            <person name="Gan P."/>
            <person name="Shirasu K."/>
        </authorList>
    </citation>
    <scope>NUCLEOTIDE SEQUENCE [LARGE SCALE GENOMIC DNA]</scope>
    <source>
        <strain evidence="1 2">CBS 518.97</strain>
    </source>
</reference>
<keyword evidence="2" id="KW-1185">Reference proteome</keyword>
<name>A0A4R8TTV7_9PEZI</name>
<organism evidence="1 2">
    <name type="scientific">Colletotrichum sidae</name>
    <dbReference type="NCBI Taxonomy" id="1347389"/>
    <lineage>
        <taxon>Eukaryota</taxon>
        <taxon>Fungi</taxon>
        <taxon>Dikarya</taxon>
        <taxon>Ascomycota</taxon>
        <taxon>Pezizomycotina</taxon>
        <taxon>Sordariomycetes</taxon>
        <taxon>Hypocreomycetidae</taxon>
        <taxon>Glomerellales</taxon>
        <taxon>Glomerellaceae</taxon>
        <taxon>Colletotrichum</taxon>
        <taxon>Colletotrichum orbiculare species complex</taxon>
    </lineage>
</organism>
<comment type="caution">
    <text evidence="1">The sequence shown here is derived from an EMBL/GenBank/DDBJ whole genome shotgun (WGS) entry which is preliminary data.</text>
</comment>
<sequence>MQKLKLAACPRDATKAAHNNELATSSVGPLLTEKGGAFSSIPRFERQPNRIHLITSRRDGSSGMGAGTGPTATEAAYSRQLMTGGTAEDTLVDKACESSAGYNGKQRYYHTVFHNAWIWGDSAVVNPALASLQHVAPQHTDIPASAPTPCPGTTGAPSPATAVAAGSGILPELWEDVVEPGMMMTMHMGPMNVLNPQPPPPPTLPAAPSVEAFTVPQPPPPETAEKVVMEACI</sequence>
<protein>
    <submittedName>
        <fullName evidence="1">Uncharacterized protein</fullName>
    </submittedName>
</protein>